<evidence type="ECO:0000313" key="3">
    <source>
        <dbReference type="RefSeq" id="XP_065652855.1"/>
    </source>
</evidence>
<evidence type="ECO:0000313" key="2">
    <source>
        <dbReference type="Proteomes" id="UP001652625"/>
    </source>
</evidence>
<dbReference type="PANTHER" id="PTHR33332">
    <property type="entry name" value="REVERSE TRANSCRIPTASE DOMAIN-CONTAINING PROTEIN"/>
    <property type="match status" value="1"/>
</dbReference>
<keyword evidence="2" id="KW-1185">Reference proteome</keyword>
<gene>
    <name evidence="3" type="primary">LOC136080171</name>
</gene>
<accession>A0ABM4BUJ5</accession>
<dbReference type="InterPro" id="IPR000477">
    <property type="entry name" value="RT_dom"/>
</dbReference>
<dbReference type="GeneID" id="136080171"/>
<reference evidence="3" key="1">
    <citation type="submission" date="2025-08" db="UniProtKB">
        <authorList>
            <consortium name="RefSeq"/>
        </authorList>
    </citation>
    <scope>IDENTIFICATION</scope>
</reference>
<dbReference type="InterPro" id="IPR043502">
    <property type="entry name" value="DNA/RNA_pol_sf"/>
</dbReference>
<feature type="domain" description="Reverse transcriptase" evidence="1">
    <location>
        <begin position="173"/>
        <end position="271"/>
    </location>
</feature>
<dbReference type="RefSeq" id="XP_065652855.1">
    <property type="nucleotide sequence ID" value="XM_065796783.1"/>
</dbReference>
<protein>
    <submittedName>
        <fullName evidence="3">Uncharacterized protein LOC136080171</fullName>
    </submittedName>
</protein>
<dbReference type="CDD" id="cd01650">
    <property type="entry name" value="RT_nLTR_like"/>
    <property type="match status" value="1"/>
</dbReference>
<dbReference type="SUPFAM" id="SSF56672">
    <property type="entry name" value="DNA/RNA polymerases"/>
    <property type="match status" value="1"/>
</dbReference>
<sequence length="370" mass="42500">MDTKYYAGNILSKTLLKMNFGKSGFNYKLGNYTVINKAINENDWESINIITDKNGSLQTNRDNIAKILNENFHSVFVIEDPTNFPNITVKTSKILELDIDSVITQDIVRIKLSELNVNKALGADGVSSYVLKICQNSFCKPLELLFKRSLKEEQIPLIWKMANVTPLYKNGDKNDPANYRPISLTSIPSKILESILGDKIMDYMLTNNLLNSNQHGFRKNKSCTTNLLETQDILFDAIENGWCVDMLYTDFSKAFDKVPHIGLMLKLKLYDMDIRINKLQLEIDNIMKWSSLWLMKFKYEKCKIMHIGFKNPCITYSMFDAETQQNNILAISKLERDLGATMQSNLKWTNHIDKAVGKSNQMLALIKRTF</sequence>
<evidence type="ECO:0000259" key="1">
    <source>
        <dbReference type="Pfam" id="PF00078"/>
    </source>
</evidence>
<proteinExistence type="predicted"/>
<dbReference type="Pfam" id="PF00078">
    <property type="entry name" value="RVT_1"/>
    <property type="match status" value="1"/>
</dbReference>
<name>A0ABM4BUJ5_HYDVU</name>
<organism evidence="2 3">
    <name type="scientific">Hydra vulgaris</name>
    <name type="common">Hydra</name>
    <name type="synonym">Hydra attenuata</name>
    <dbReference type="NCBI Taxonomy" id="6087"/>
    <lineage>
        <taxon>Eukaryota</taxon>
        <taxon>Metazoa</taxon>
        <taxon>Cnidaria</taxon>
        <taxon>Hydrozoa</taxon>
        <taxon>Hydroidolina</taxon>
        <taxon>Anthoathecata</taxon>
        <taxon>Aplanulata</taxon>
        <taxon>Hydridae</taxon>
        <taxon>Hydra</taxon>
    </lineage>
</organism>
<dbReference type="Proteomes" id="UP001652625">
    <property type="component" value="Chromosome 05"/>
</dbReference>